<feature type="region of interest" description="Disordered" evidence="1">
    <location>
        <begin position="386"/>
        <end position="405"/>
    </location>
</feature>
<gene>
    <name evidence="2" type="ORF">UFOPK3376_00029</name>
</gene>
<dbReference type="AlphaFoldDB" id="A0A6J7CF72"/>
<feature type="region of interest" description="Disordered" evidence="1">
    <location>
        <begin position="1"/>
        <end position="21"/>
    </location>
</feature>
<proteinExistence type="predicted"/>
<evidence type="ECO:0000313" key="2">
    <source>
        <dbReference type="EMBL" id="CAB4857022.1"/>
    </source>
</evidence>
<dbReference type="EMBL" id="CAFBLP010000001">
    <property type="protein sequence ID" value="CAB4857022.1"/>
    <property type="molecule type" value="Genomic_DNA"/>
</dbReference>
<reference evidence="2" key="1">
    <citation type="submission" date="2020-05" db="EMBL/GenBank/DDBJ databases">
        <authorList>
            <person name="Chiriac C."/>
            <person name="Salcher M."/>
            <person name="Ghai R."/>
            <person name="Kavagutti S V."/>
        </authorList>
    </citation>
    <scope>NUCLEOTIDE SEQUENCE</scope>
</reference>
<sequence>MTMTQNDAMDTERHTAEPDPATVQPTRAAWELIDEARHARLTGELSLITALSGTITIYLNSGVVYLAERDTDEPLAARLVMAGAITPDQLDRGIVRLNGVDYLGRLFDRDTTVLRDVVELVLELMTEQTLTEIAQLQVLASSITMYRHHPSGVVRWSVPVASAAAEPAGAVPASPWEPPSPTASVPARSDNVVDVDPASLLQPLPTLPPKPAAYTGRILPVVAPLVEPAVVTPPAQPAALEQRPAEPAPAPLPPLASISTTQSFVPIKPITASNPVVPATDTAPLFVSMISAPVQVVTPIIEQPTRDSVEPASDSDNDSDSIPVPIDVAAAVRDAIAAIEAATQSALGGAGVNFGPVHVTAPGSADRPTMADLMATTAAAGPVIAAQPNAQSDARQPLSDSRKGALRRLINGVRRR</sequence>
<organism evidence="2">
    <name type="scientific">freshwater metagenome</name>
    <dbReference type="NCBI Taxonomy" id="449393"/>
    <lineage>
        <taxon>unclassified sequences</taxon>
        <taxon>metagenomes</taxon>
        <taxon>ecological metagenomes</taxon>
    </lineage>
</organism>
<accession>A0A6J7CF72</accession>
<evidence type="ECO:0000256" key="1">
    <source>
        <dbReference type="SAM" id="MobiDB-lite"/>
    </source>
</evidence>
<name>A0A6J7CF72_9ZZZZ</name>
<protein>
    <submittedName>
        <fullName evidence="2">Unannotated protein</fullName>
    </submittedName>
</protein>
<feature type="region of interest" description="Disordered" evidence="1">
    <location>
        <begin position="301"/>
        <end position="321"/>
    </location>
</feature>